<evidence type="ECO:0000313" key="2">
    <source>
        <dbReference type="WBParaSite" id="Minc3s08682g42493"/>
    </source>
</evidence>
<evidence type="ECO:0000313" key="1">
    <source>
        <dbReference type="Proteomes" id="UP000887563"/>
    </source>
</evidence>
<protein>
    <submittedName>
        <fullName evidence="2">Uncharacterized protein</fullName>
    </submittedName>
</protein>
<sequence>MSPPPNKRAKISSEKSRAFFIENILSSNIPSSTNLIDLPQFGQGNPEKFITRLEQQVIHNQKFRYTKCRTKFHIKDVPSDPEGLLAGIFQHCIDASIAEAREKGYEADQLGCVINSELLDPDVWIPIRQLTDNTVDSILNQFLKVGQSKQQQGITLWGKPFDVIVTTLDTKNLPERQKISWRP</sequence>
<name>A0A914NPF0_MELIC</name>
<dbReference type="WBParaSite" id="Minc3s08682g42493">
    <property type="protein sequence ID" value="Minc3s08682g42493"/>
    <property type="gene ID" value="Minc3s08682g42493"/>
</dbReference>
<organism evidence="1 2">
    <name type="scientific">Meloidogyne incognita</name>
    <name type="common">Southern root-knot nematode worm</name>
    <name type="synonym">Oxyuris incognita</name>
    <dbReference type="NCBI Taxonomy" id="6306"/>
    <lineage>
        <taxon>Eukaryota</taxon>
        <taxon>Metazoa</taxon>
        <taxon>Ecdysozoa</taxon>
        <taxon>Nematoda</taxon>
        <taxon>Chromadorea</taxon>
        <taxon>Rhabditida</taxon>
        <taxon>Tylenchina</taxon>
        <taxon>Tylenchomorpha</taxon>
        <taxon>Tylenchoidea</taxon>
        <taxon>Meloidogynidae</taxon>
        <taxon>Meloidogyninae</taxon>
        <taxon>Meloidogyne</taxon>
        <taxon>Meloidogyne incognita group</taxon>
    </lineage>
</organism>
<accession>A0A914NPF0</accession>
<keyword evidence="1" id="KW-1185">Reference proteome</keyword>
<proteinExistence type="predicted"/>
<dbReference type="Proteomes" id="UP000887563">
    <property type="component" value="Unplaced"/>
</dbReference>
<dbReference type="AlphaFoldDB" id="A0A914NPF0"/>
<reference evidence="2" key="1">
    <citation type="submission" date="2022-11" db="UniProtKB">
        <authorList>
            <consortium name="WormBaseParasite"/>
        </authorList>
    </citation>
    <scope>IDENTIFICATION</scope>
</reference>